<dbReference type="GO" id="GO:0016020">
    <property type="term" value="C:membrane"/>
    <property type="evidence" value="ECO:0007669"/>
    <property type="project" value="UniProtKB-SubCell"/>
</dbReference>
<dbReference type="Proteomes" id="UP000663877">
    <property type="component" value="Unassembled WGS sequence"/>
</dbReference>
<dbReference type="PANTHER" id="PTHR16119">
    <property type="entry name" value="TRANSMEMBRANE PROTEIN 144"/>
    <property type="match status" value="1"/>
</dbReference>
<feature type="transmembrane region" description="Helical" evidence="6">
    <location>
        <begin position="245"/>
        <end position="267"/>
    </location>
</feature>
<evidence type="ECO:0000256" key="1">
    <source>
        <dbReference type="ARBA" id="ARBA00004141"/>
    </source>
</evidence>
<dbReference type="InterPro" id="IPR010651">
    <property type="entry name" value="Sugar_transport"/>
</dbReference>
<proteinExistence type="inferred from homology"/>
<dbReference type="EMBL" id="CAJNOM010000182">
    <property type="protein sequence ID" value="CAF1191582.1"/>
    <property type="molecule type" value="Genomic_DNA"/>
</dbReference>
<feature type="transmembrane region" description="Helical" evidence="6">
    <location>
        <begin position="305"/>
        <end position="325"/>
    </location>
</feature>
<dbReference type="PANTHER" id="PTHR16119:SF17">
    <property type="entry name" value="TRANSMEMBRANE PROTEIN 144"/>
    <property type="match status" value="1"/>
</dbReference>
<feature type="transmembrane region" description="Helical" evidence="6">
    <location>
        <begin position="144"/>
        <end position="163"/>
    </location>
</feature>
<evidence type="ECO:0000256" key="3">
    <source>
        <dbReference type="ARBA" id="ARBA00022692"/>
    </source>
</evidence>
<dbReference type="Pfam" id="PF07857">
    <property type="entry name" value="TMEM144"/>
    <property type="match status" value="1"/>
</dbReference>
<dbReference type="InterPro" id="IPR012435">
    <property type="entry name" value="TMEM144"/>
</dbReference>
<evidence type="ECO:0000313" key="9">
    <source>
        <dbReference type="Proteomes" id="UP000663832"/>
    </source>
</evidence>
<evidence type="ECO:0000256" key="4">
    <source>
        <dbReference type="ARBA" id="ARBA00022989"/>
    </source>
</evidence>
<gene>
    <name evidence="7" type="ORF">BJG266_LOCUS13343</name>
    <name evidence="8" type="ORF">QVE165_LOCUS25282</name>
</gene>
<keyword evidence="3 6" id="KW-0812">Transmembrane</keyword>
<organism evidence="8 9">
    <name type="scientific">Adineta steineri</name>
    <dbReference type="NCBI Taxonomy" id="433720"/>
    <lineage>
        <taxon>Eukaryota</taxon>
        <taxon>Metazoa</taxon>
        <taxon>Spiralia</taxon>
        <taxon>Gnathifera</taxon>
        <taxon>Rotifera</taxon>
        <taxon>Eurotatoria</taxon>
        <taxon>Bdelloidea</taxon>
        <taxon>Adinetida</taxon>
        <taxon>Adinetidae</taxon>
        <taxon>Adineta</taxon>
    </lineage>
</organism>
<comment type="similarity">
    <text evidence="2">Belongs to the TMEM144 family.</text>
</comment>
<feature type="transmembrane region" description="Helical" evidence="6">
    <location>
        <begin position="24"/>
        <end position="45"/>
    </location>
</feature>
<evidence type="ECO:0000256" key="6">
    <source>
        <dbReference type="SAM" id="Phobius"/>
    </source>
</evidence>
<dbReference type="AlphaFoldDB" id="A0A814VTB8"/>
<feature type="transmembrane region" description="Helical" evidence="6">
    <location>
        <begin position="57"/>
        <end position="76"/>
    </location>
</feature>
<evidence type="ECO:0000256" key="5">
    <source>
        <dbReference type="ARBA" id="ARBA00023136"/>
    </source>
</evidence>
<accession>A0A814VTB8</accession>
<protein>
    <recommendedName>
        <fullName evidence="10">Transmembrane protein 144</fullName>
    </recommendedName>
</protein>
<evidence type="ECO:0000256" key="2">
    <source>
        <dbReference type="ARBA" id="ARBA00005731"/>
    </source>
</evidence>
<keyword evidence="4 6" id="KW-1133">Transmembrane helix</keyword>
<comment type="subcellular location">
    <subcellularLocation>
        <location evidence="1">Membrane</location>
        <topology evidence="1">Multi-pass membrane protein</topology>
    </subcellularLocation>
</comment>
<keyword evidence="9" id="KW-1185">Reference proteome</keyword>
<dbReference type="EMBL" id="CAJNOI010000053">
    <property type="protein sequence ID" value="CAF0953381.1"/>
    <property type="molecule type" value="Genomic_DNA"/>
</dbReference>
<feature type="transmembrane region" description="Helical" evidence="6">
    <location>
        <begin position="205"/>
        <end position="225"/>
    </location>
</feature>
<feature type="transmembrane region" description="Helical" evidence="6">
    <location>
        <begin position="82"/>
        <end position="106"/>
    </location>
</feature>
<evidence type="ECO:0000313" key="8">
    <source>
        <dbReference type="EMBL" id="CAF1191582.1"/>
    </source>
</evidence>
<dbReference type="OrthoDB" id="426527at2759"/>
<reference evidence="8" key="1">
    <citation type="submission" date="2021-02" db="EMBL/GenBank/DDBJ databases">
        <authorList>
            <person name="Nowell W R."/>
        </authorList>
    </citation>
    <scope>NUCLEOTIDE SEQUENCE</scope>
</reference>
<feature type="transmembrane region" description="Helical" evidence="6">
    <location>
        <begin position="279"/>
        <end position="299"/>
    </location>
</feature>
<dbReference type="GO" id="GO:0015144">
    <property type="term" value="F:carbohydrate transmembrane transporter activity"/>
    <property type="evidence" value="ECO:0007669"/>
    <property type="project" value="InterPro"/>
</dbReference>
<comment type="caution">
    <text evidence="8">The sequence shown here is derived from an EMBL/GenBank/DDBJ whole genome shotgun (WGS) entry which is preliminary data.</text>
</comment>
<feature type="transmembrane region" description="Helical" evidence="6">
    <location>
        <begin position="337"/>
        <end position="356"/>
    </location>
</feature>
<keyword evidence="5 6" id="KW-0472">Membrane</keyword>
<dbReference type="Proteomes" id="UP000663832">
    <property type="component" value="Unassembled WGS sequence"/>
</dbReference>
<evidence type="ECO:0000313" key="7">
    <source>
        <dbReference type="EMBL" id="CAF0953381.1"/>
    </source>
</evidence>
<feature type="transmembrane region" description="Helical" evidence="6">
    <location>
        <begin position="113"/>
        <end position="132"/>
    </location>
</feature>
<evidence type="ECO:0008006" key="10">
    <source>
        <dbReference type="Google" id="ProtNLM"/>
    </source>
</evidence>
<sequence>MNILNNEIFENVTTSTANPPHNEFPIWAGYVSVIISVIFFGTNFVPAAKYKIGDGVSFQFFLCCGIWVTGVVVHIIVGNYYFYPLVIVGGVLWTTGNVLSVFVIPINGLGVSMLLWCTSNLFIGWASGHFGWFGLKAEKVEKPILNYLGVAIAVISGLIFLAIRIGKKEDDVFSIDSSQSPILNSSVEDIDNSNNPSNTTLRMRIIGYILAILSGVLFGLVFTPSTYIQDHHDQYKNATKNGLDYIFSLYTGIFFSSFIYYAIYIIMKRNRPYICVESIFPAFLSGIMWAIAEAGFIVANSVLSQAISFPLISIGPGTIAALWSILYIKDIRGSRNYIIFSIGTFIRIIAAVFIILSKPIPN</sequence>
<name>A0A814VTB8_9BILA</name>